<reference evidence="4" key="1">
    <citation type="journal article" date="2019" name="Toxins">
        <title>Detection of Abrin-Like and Prepropulchellin-Like Toxin Genes and Transcripts Using Whole Genome Sequencing and Full-Length Transcript Sequencing of Abrus precatorius.</title>
        <authorList>
            <person name="Hovde B.T."/>
            <person name="Daligault H.E."/>
            <person name="Hanschen E.R."/>
            <person name="Kunde Y.A."/>
            <person name="Johnson M.B."/>
            <person name="Starkenburg S.R."/>
            <person name="Johnson S.L."/>
        </authorList>
    </citation>
    <scope>NUCLEOTIDE SEQUENCE [LARGE SCALE GENOMIC DNA]</scope>
</reference>
<dbReference type="Gene3D" id="2.30.31.10">
    <property type="entry name" value="Transcriptional Coactivator Pc4, Chain A"/>
    <property type="match status" value="1"/>
</dbReference>
<reference evidence="5" key="2">
    <citation type="submission" date="2025-08" db="UniProtKB">
        <authorList>
            <consortium name="RefSeq"/>
        </authorList>
    </citation>
    <scope>IDENTIFICATION</scope>
    <source>
        <tissue evidence="5">Young leaves</tissue>
    </source>
</reference>
<dbReference type="GeneID" id="113861618"/>
<proteinExistence type="predicted"/>
<dbReference type="AlphaFoldDB" id="A0A8B8L2G5"/>
<dbReference type="PANTHER" id="PTHR47592:SF6">
    <property type="entry name" value="PBF68 PROTEIN"/>
    <property type="match status" value="1"/>
</dbReference>
<dbReference type="GO" id="GO:0003677">
    <property type="term" value="F:DNA binding"/>
    <property type="evidence" value="ECO:0007669"/>
    <property type="project" value="InterPro"/>
</dbReference>
<protein>
    <submittedName>
        <fullName evidence="5">Uncharacterized protein LOC113861618</fullName>
    </submittedName>
</protein>
<dbReference type="InterPro" id="IPR003173">
    <property type="entry name" value="PC4_C"/>
</dbReference>
<evidence type="ECO:0000313" key="5">
    <source>
        <dbReference type="RefSeq" id="XP_027350365.1"/>
    </source>
</evidence>
<keyword evidence="1" id="KW-0862">Zinc</keyword>
<evidence type="ECO:0000313" key="4">
    <source>
        <dbReference type="Proteomes" id="UP000694853"/>
    </source>
</evidence>
<dbReference type="RefSeq" id="XP_027350365.1">
    <property type="nucleotide sequence ID" value="XM_027494564.1"/>
</dbReference>
<dbReference type="PROSITE" id="PS50158">
    <property type="entry name" value="ZF_CCHC"/>
    <property type="match status" value="1"/>
</dbReference>
<dbReference type="OrthoDB" id="2505440at2759"/>
<feature type="domain" description="CCHC-type" evidence="2">
    <location>
        <begin position="430"/>
        <end position="443"/>
    </location>
</feature>
<dbReference type="Pfam" id="PF14223">
    <property type="entry name" value="Retrotran_gag_2"/>
    <property type="match status" value="1"/>
</dbReference>
<dbReference type="SUPFAM" id="SSF54447">
    <property type="entry name" value="ssDNA-binding transcriptional regulator domain"/>
    <property type="match status" value="1"/>
</dbReference>
<dbReference type="InterPro" id="IPR009044">
    <property type="entry name" value="ssDNA-bd_transcriptional_reg"/>
</dbReference>
<name>A0A8B8L2G5_ABRPR</name>
<dbReference type="Pfam" id="PF08766">
    <property type="entry name" value="DEK_C"/>
    <property type="match status" value="1"/>
</dbReference>
<gene>
    <name evidence="5" type="primary">LOC113861618</name>
</gene>
<dbReference type="InterPro" id="IPR001878">
    <property type="entry name" value="Znf_CCHC"/>
</dbReference>
<evidence type="ECO:0000259" key="2">
    <source>
        <dbReference type="PROSITE" id="PS50158"/>
    </source>
</evidence>
<dbReference type="GO" id="GO:0008270">
    <property type="term" value="F:zinc ion binding"/>
    <property type="evidence" value="ECO:0007669"/>
    <property type="project" value="UniProtKB-KW"/>
</dbReference>
<dbReference type="PROSITE" id="PS51998">
    <property type="entry name" value="DEK_C"/>
    <property type="match status" value="1"/>
</dbReference>
<sequence>MEAETRRKIEEMVLDILKKSDMGEATEFTVRVAASERLGIDLSDTVSKQFVRTIVDSFLLSLAAEDANKKPLQHSTEPEDKPLQDFIEPELVKPKKEDFENVICQLSNRRNVIVHNFKGMTLVSIREFYNQYGKQYPGYKGISLSTTQWSIFKKSVPAVEEAIKKMERRLRSELHGKENEDASDSAVVAVAPLEPVTIDIIRFDGNNYQFWAQQMQLLLKQLKIGYVLTELCPNATLGGDASAEEIATAKTAEKRWVNDDLMCRRNILTHLSDHLFNQYASRKMSAKELWEELKLIYLYEECGTKRSQVKKYIEFQMVDERAVVEQIQELNSIADSIVAAGMHIDDNFHVSVIISKLPPSWKDFCFRVIHEDCLSLSKLMERIQTEEESRKHSSSVGFHHASKGGQRWFDNKPTGMYRNRSEINAKSVACSICGKSGHLSKNCWRRYDKQANERKAEEDKRTPAQVDTPVSSYWQIDLMPVWSVQN</sequence>
<keyword evidence="1" id="KW-0479">Metal-binding</keyword>
<dbReference type="SUPFAM" id="SSF57756">
    <property type="entry name" value="Retrovirus zinc finger-like domains"/>
    <property type="match status" value="1"/>
</dbReference>
<dbReference type="Pfam" id="PF02229">
    <property type="entry name" value="PC4"/>
    <property type="match status" value="1"/>
</dbReference>
<organism evidence="4 5">
    <name type="scientific">Abrus precatorius</name>
    <name type="common">Indian licorice</name>
    <name type="synonym">Glycine abrus</name>
    <dbReference type="NCBI Taxonomy" id="3816"/>
    <lineage>
        <taxon>Eukaryota</taxon>
        <taxon>Viridiplantae</taxon>
        <taxon>Streptophyta</taxon>
        <taxon>Embryophyta</taxon>
        <taxon>Tracheophyta</taxon>
        <taxon>Spermatophyta</taxon>
        <taxon>Magnoliopsida</taxon>
        <taxon>eudicotyledons</taxon>
        <taxon>Gunneridae</taxon>
        <taxon>Pentapetalae</taxon>
        <taxon>rosids</taxon>
        <taxon>fabids</taxon>
        <taxon>Fabales</taxon>
        <taxon>Fabaceae</taxon>
        <taxon>Papilionoideae</taxon>
        <taxon>50 kb inversion clade</taxon>
        <taxon>NPAAA clade</taxon>
        <taxon>indigoferoid/millettioid clade</taxon>
        <taxon>Abreae</taxon>
        <taxon>Abrus</taxon>
    </lineage>
</organism>
<accession>A0A8B8L2G5</accession>
<dbReference type="KEGG" id="aprc:113861618"/>
<dbReference type="InterPro" id="IPR014876">
    <property type="entry name" value="DEK_C"/>
</dbReference>
<evidence type="ECO:0000259" key="3">
    <source>
        <dbReference type="PROSITE" id="PS51998"/>
    </source>
</evidence>
<dbReference type="Proteomes" id="UP000694853">
    <property type="component" value="Unplaced"/>
</dbReference>
<keyword evidence="1" id="KW-0863">Zinc-finger</keyword>
<evidence type="ECO:0000256" key="1">
    <source>
        <dbReference type="PROSITE-ProRule" id="PRU00047"/>
    </source>
</evidence>
<dbReference type="PANTHER" id="PTHR47592">
    <property type="entry name" value="PBF68 PROTEIN"/>
    <property type="match status" value="1"/>
</dbReference>
<feature type="domain" description="DEK-C" evidence="3">
    <location>
        <begin position="3"/>
        <end position="60"/>
    </location>
</feature>
<keyword evidence="4" id="KW-1185">Reference proteome</keyword>
<dbReference type="GO" id="GO:0006355">
    <property type="term" value="P:regulation of DNA-templated transcription"/>
    <property type="evidence" value="ECO:0007669"/>
    <property type="project" value="InterPro"/>
</dbReference>
<dbReference type="InterPro" id="IPR036875">
    <property type="entry name" value="Znf_CCHC_sf"/>
</dbReference>